<comment type="caution">
    <text evidence="1">The sequence shown here is derived from an EMBL/GenBank/DDBJ whole genome shotgun (WGS) entry which is preliminary data.</text>
</comment>
<dbReference type="RefSeq" id="WP_377765584.1">
    <property type="nucleotide sequence ID" value="NZ_JBHULB010000006.1"/>
</dbReference>
<dbReference type="EMBL" id="JBHULB010000006">
    <property type="protein sequence ID" value="MFD2585982.1"/>
    <property type="molecule type" value="Genomic_DNA"/>
</dbReference>
<dbReference type="SUPFAM" id="SSF49464">
    <property type="entry name" value="Carboxypeptidase regulatory domain-like"/>
    <property type="match status" value="1"/>
</dbReference>
<organism evidence="1 2">
    <name type="scientific">Croceitalea marina</name>
    <dbReference type="NCBI Taxonomy" id="1775166"/>
    <lineage>
        <taxon>Bacteria</taxon>
        <taxon>Pseudomonadati</taxon>
        <taxon>Bacteroidota</taxon>
        <taxon>Flavobacteriia</taxon>
        <taxon>Flavobacteriales</taxon>
        <taxon>Flavobacteriaceae</taxon>
        <taxon>Croceitalea</taxon>
    </lineage>
</organism>
<gene>
    <name evidence="1" type="ORF">ACFSQJ_03520</name>
</gene>
<reference evidence="2" key="1">
    <citation type="journal article" date="2019" name="Int. J. Syst. Evol. Microbiol.">
        <title>The Global Catalogue of Microorganisms (GCM) 10K type strain sequencing project: providing services to taxonomists for standard genome sequencing and annotation.</title>
        <authorList>
            <consortium name="The Broad Institute Genomics Platform"/>
            <consortium name="The Broad Institute Genome Sequencing Center for Infectious Disease"/>
            <person name="Wu L."/>
            <person name="Ma J."/>
        </authorList>
    </citation>
    <scope>NUCLEOTIDE SEQUENCE [LARGE SCALE GENOMIC DNA]</scope>
    <source>
        <strain evidence="2">KCTC 52368</strain>
    </source>
</reference>
<dbReference type="Gene3D" id="2.60.40.1120">
    <property type="entry name" value="Carboxypeptidase-like, regulatory domain"/>
    <property type="match status" value="1"/>
</dbReference>
<proteinExistence type="predicted"/>
<name>A0ABW5MRV0_9FLAO</name>
<dbReference type="InterPro" id="IPR008969">
    <property type="entry name" value="CarboxyPept-like_regulatory"/>
</dbReference>
<sequence>MHKLTLVLLLTYIPFFGISQNTISGKVVDELGLPIYMASVEIDQTDDITYTNYEGEFTLTSKKDFHWKVNIKSKGYKSESFFVLGGGKTESLMLEYDAEMQSILEKKVGFNKKHYRKTFYRFNFLSKSKKEFTLVSGVYFKPSDQFYFSHFN</sequence>
<dbReference type="Pfam" id="PF13715">
    <property type="entry name" value="CarbopepD_reg_2"/>
    <property type="match status" value="1"/>
</dbReference>
<dbReference type="Proteomes" id="UP001597526">
    <property type="component" value="Unassembled WGS sequence"/>
</dbReference>
<evidence type="ECO:0000313" key="1">
    <source>
        <dbReference type="EMBL" id="MFD2585982.1"/>
    </source>
</evidence>
<keyword evidence="2" id="KW-1185">Reference proteome</keyword>
<protein>
    <submittedName>
        <fullName evidence="1">Carboxypeptidase-like regulatory domain-containing protein</fullName>
    </submittedName>
</protein>
<evidence type="ECO:0000313" key="2">
    <source>
        <dbReference type="Proteomes" id="UP001597526"/>
    </source>
</evidence>
<accession>A0ABW5MRV0</accession>